<accession>F4PMN5</accession>
<gene>
    <name evidence="5" type="ORF">DFA_04962</name>
</gene>
<dbReference type="OrthoDB" id="442731at2759"/>
<name>F4PMN5_CACFS</name>
<keyword evidence="6" id="KW-1185">Reference proteome</keyword>
<dbReference type="InterPro" id="IPR036116">
    <property type="entry name" value="FN3_sf"/>
</dbReference>
<dbReference type="InterPro" id="IPR053331">
    <property type="entry name" value="EGF-like_comC"/>
</dbReference>
<feature type="transmembrane region" description="Helical" evidence="2">
    <location>
        <begin position="1082"/>
        <end position="1104"/>
    </location>
</feature>
<dbReference type="EMBL" id="GL883008">
    <property type="protein sequence ID" value="EGG22832.1"/>
    <property type="molecule type" value="Genomic_DNA"/>
</dbReference>
<feature type="signal peptide" evidence="3">
    <location>
        <begin position="1"/>
        <end position="30"/>
    </location>
</feature>
<protein>
    <recommendedName>
        <fullName evidence="4">Fibronectin type-III domain-containing protein</fullName>
    </recommendedName>
</protein>
<dbReference type="PANTHER" id="PTHR24032">
    <property type="entry name" value="EGF-LIKE DOMAIN-CONTAINING PROTEIN-RELATED-RELATED"/>
    <property type="match status" value="1"/>
</dbReference>
<dbReference type="Gene3D" id="2.60.120.260">
    <property type="entry name" value="Galactose-binding domain-like"/>
    <property type="match status" value="1"/>
</dbReference>
<dbReference type="CDD" id="cd00063">
    <property type="entry name" value="FN3"/>
    <property type="match status" value="1"/>
</dbReference>
<evidence type="ECO:0000313" key="6">
    <source>
        <dbReference type="Proteomes" id="UP000007797"/>
    </source>
</evidence>
<dbReference type="Proteomes" id="UP000007797">
    <property type="component" value="Unassembled WGS sequence"/>
</dbReference>
<keyword evidence="3" id="KW-0732">Signal</keyword>
<evidence type="ECO:0000256" key="3">
    <source>
        <dbReference type="SAM" id="SignalP"/>
    </source>
</evidence>
<evidence type="ECO:0000259" key="4">
    <source>
        <dbReference type="PROSITE" id="PS50853"/>
    </source>
</evidence>
<feature type="chain" id="PRO_5003320194" description="Fibronectin type-III domain-containing protein" evidence="3">
    <location>
        <begin position="31"/>
        <end position="1121"/>
    </location>
</feature>
<proteinExistence type="predicted"/>
<evidence type="ECO:0000256" key="1">
    <source>
        <dbReference type="SAM" id="MobiDB-lite"/>
    </source>
</evidence>
<dbReference type="PROSITE" id="PS01186">
    <property type="entry name" value="EGF_2"/>
    <property type="match status" value="1"/>
</dbReference>
<dbReference type="GeneID" id="14874975"/>
<evidence type="ECO:0000313" key="5">
    <source>
        <dbReference type="EMBL" id="EGG22832.1"/>
    </source>
</evidence>
<reference evidence="6" key="1">
    <citation type="journal article" date="2011" name="Genome Res.">
        <title>Phylogeny-wide analysis of social amoeba genomes highlights ancient origins for complex intercellular communication.</title>
        <authorList>
            <person name="Heidel A.J."/>
            <person name="Lawal H.M."/>
            <person name="Felder M."/>
            <person name="Schilde C."/>
            <person name="Helps N.R."/>
            <person name="Tunggal B."/>
            <person name="Rivero F."/>
            <person name="John U."/>
            <person name="Schleicher M."/>
            <person name="Eichinger L."/>
            <person name="Platzer M."/>
            <person name="Noegel A.A."/>
            <person name="Schaap P."/>
            <person name="Gloeckner G."/>
        </authorList>
    </citation>
    <scope>NUCLEOTIDE SEQUENCE [LARGE SCALE GENOMIC DNA]</scope>
    <source>
        <strain evidence="6">SH3</strain>
    </source>
</reference>
<keyword evidence="2" id="KW-0472">Membrane</keyword>
<dbReference type="SUPFAM" id="SSF49265">
    <property type="entry name" value="Fibronectin type III"/>
    <property type="match status" value="1"/>
</dbReference>
<keyword evidence="2" id="KW-1133">Transmembrane helix</keyword>
<dbReference type="InterPro" id="IPR003961">
    <property type="entry name" value="FN3_dom"/>
</dbReference>
<organism evidence="5 6">
    <name type="scientific">Cavenderia fasciculata</name>
    <name type="common">Slime mold</name>
    <name type="synonym">Dictyostelium fasciculatum</name>
    <dbReference type="NCBI Taxonomy" id="261658"/>
    <lineage>
        <taxon>Eukaryota</taxon>
        <taxon>Amoebozoa</taxon>
        <taxon>Evosea</taxon>
        <taxon>Eumycetozoa</taxon>
        <taxon>Dictyostelia</taxon>
        <taxon>Acytosteliales</taxon>
        <taxon>Cavenderiaceae</taxon>
        <taxon>Cavenderia</taxon>
    </lineage>
</organism>
<dbReference type="PROSITE" id="PS00022">
    <property type="entry name" value="EGF_1"/>
    <property type="match status" value="1"/>
</dbReference>
<dbReference type="AlphaFoldDB" id="F4PMN5"/>
<feature type="region of interest" description="Disordered" evidence="1">
    <location>
        <begin position="1054"/>
        <end position="1077"/>
    </location>
</feature>
<dbReference type="RefSeq" id="XP_004360683.1">
    <property type="nucleotide sequence ID" value="XM_004360626.1"/>
</dbReference>
<evidence type="ECO:0000256" key="2">
    <source>
        <dbReference type="SAM" id="Phobius"/>
    </source>
</evidence>
<keyword evidence="2" id="KW-0812">Transmembrane</keyword>
<dbReference type="SMART" id="SM00060">
    <property type="entry name" value="FN3"/>
    <property type="match status" value="3"/>
</dbReference>
<dbReference type="InterPro" id="IPR000742">
    <property type="entry name" value="EGF"/>
</dbReference>
<dbReference type="PROSITE" id="PS50853">
    <property type="entry name" value="FN3"/>
    <property type="match status" value="1"/>
</dbReference>
<dbReference type="KEGG" id="dfa:DFA_04962"/>
<feature type="domain" description="Fibronectin type-III" evidence="4">
    <location>
        <begin position="693"/>
        <end position="783"/>
    </location>
</feature>
<sequence length="1121" mass="120512">MMMILSSKHYYWQSALILLIITTTLIGCNAQDKYIHAELHNNLQCTGRPSAIYQYEIGQCYPTSASSSFKYAFNVQGEPSIYSYSTTTCTGTQLHAVDENGLPHDCVYVGTDPYLPADLYFKIATSNLPLAPLYDFLFYERHLTTCTNDTHFGRSIYRGDYSCIASEDGFQYFMSLAGTGNGISGKYSTPICLPGADFAYTTTCGPSSWNDRYVSYAMKAPKMTLRPSSPITTNFKNVTIPGITHNWPAAPKVIALTVVLKTATMFTIEYTVENPVQGNLTSFIVNVGGVVVSSSTCPPTGNQCTISNLVPGSSSSITVQAVTESVSTQVFGPYVVTLYPAIAPATLQSYVVSPLNMTMTYAANGGAPSITPTFTVLCNGTANPSCTNTTSTLCVCDTTHGYTFDSQVNMTIISYSEGYSSTFTRIVYAGDGVNDIIIDNSTLTTKVITFGYSTLGGDSVFPVIISVKYGGNVVCSSTLFTGTCSIPGLTDNTTYTVTITATNNGNDFSKDFSFTTVPRVYDGVDNIRSIKSTSFMVETSYKGGTSSVTTQVMVDGGVVCGYVGLGLNLCSSLTGNTTYTVTVNFLNDGNTLSLPTSTVQTYPSISNLVRTQVIDSFTNFNVSYSSSNGVPSESTLYTVSIDNQVICPPQTTLFCIYDYPSGYPNQRSFSIKIEASNDGISLQNVTTYTTFSLPSGTMIDSIVGTNSINLTWTVPQGGIANANSYVASIRYGGAPIVIKCQTNNTYCLFENLLENLTYNYMVTATNSFFNPTNDQGSSTTNQEIDNKCLNNCSGNGECKYGGCECTFGWDGIACEIKLNETIAMASTQMVTPSTTNPSVTVVYNDNVTYKVHLVRLVERNTGTGEIVQTVSLLSGGSNSWEVEGMSFSYTGSNGLTVVVEFEDLDSQQQESFAGRTYTTPNSTLQYTITVSAWQFQSPENVFEVHTTISHPILCLSSVLTQSTLNTTTNKLTSSLLIGTSSSSPSPSVLLQGRLLNSAMVDSIPSNITYQVSSASSNSTQTTIVASTPSFTRSLLVRPSFHIINANFTDCATPPIDSSSHSSSSEEKENDKGSSTTRDSTNIIIGVVVGVSGAVLVGASSFFLYKKVIKRAIHRNKLDRIG</sequence>